<proteinExistence type="predicted"/>
<dbReference type="OrthoDB" id="7360364at2"/>
<reference evidence="1 2" key="1">
    <citation type="submission" date="2019-06" db="EMBL/GenBank/DDBJ databases">
        <title>Genomic Encyclopedia of Type Strains, Phase IV (KMG-V): Genome sequencing to study the core and pangenomes of soil and plant-associated prokaryotes.</title>
        <authorList>
            <person name="Whitman W."/>
        </authorList>
    </citation>
    <scope>NUCLEOTIDE SEQUENCE [LARGE SCALE GENOMIC DNA]</scope>
    <source>
        <strain evidence="1 2">BR 11880</strain>
    </source>
</reference>
<dbReference type="AlphaFoldDB" id="A0A560FHV1"/>
<organism evidence="1 2">
    <name type="scientific">Nitrospirillum amazonense</name>
    <dbReference type="NCBI Taxonomy" id="28077"/>
    <lineage>
        <taxon>Bacteria</taxon>
        <taxon>Pseudomonadati</taxon>
        <taxon>Pseudomonadota</taxon>
        <taxon>Alphaproteobacteria</taxon>
        <taxon>Rhodospirillales</taxon>
        <taxon>Azospirillaceae</taxon>
        <taxon>Nitrospirillum</taxon>
    </lineage>
</organism>
<evidence type="ECO:0000313" key="1">
    <source>
        <dbReference type="EMBL" id="TWB21192.1"/>
    </source>
</evidence>
<comment type="caution">
    <text evidence="1">The sequence shown here is derived from an EMBL/GenBank/DDBJ whole genome shotgun (WGS) entry which is preliminary data.</text>
</comment>
<accession>A0A560FHV1</accession>
<name>A0A560FHV1_9PROT</name>
<dbReference type="Proteomes" id="UP000319859">
    <property type="component" value="Unassembled WGS sequence"/>
</dbReference>
<dbReference type="EMBL" id="VITN01000005">
    <property type="protein sequence ID" value="TWB21192.1"/>
    <property type="molecule type" value="Genomic_DNA"/>
</dbReference>
<evidence type="ECO:0000313" key="2">
    <source>
        <dbReference type="Proteomes" id="UP000319859"/>
    </source>
</evidence>
<protein>
    <submittedName>
        <fullName evidence="1">Uncharacterized protein</fullName>
    </submittedName>
</protein>
<gene>
    <name evidence="1" type="ORF">FBZ89_10561</name>
</gene>
<sequence length="76" mass="8338">MAGAFQWGHLDQGSIVADMATAVAVYANPRDEIVIRRQGGFDAEDDVVVVPLKVAEALLRRMENLIREIRAETALS</sequence>
<dbReference type="RefSeq" id="WP_145749856.1">
    <property type="nucleotide sequence ID" value="NZ_VITN01000005.1"/>
</dbReference>